<dbReference type="CDD" id="cd00159">
    <property type="entry name" value="RhoGAP"/>
    <property type="match status" value="1"/>
</dbReference>
<sequence>MPKIVVFFKNLKNFCTQIIKMPISKYRMVFCGYPGVHTRFKDRLEKVKFGVPMACAFQSGDIPGPLLVLLLKVNKEGPLRKDIWRAPGNQAQVKKIAAIMKGGRMMNISDINVYTAASIVKRFLSKLPGGVFGPENERLLFNILHEPDPAKQRAVFAKIIHAMDPVSQNFMVLLFGTFRIIADSSLTFDTRMNPEAIGISVAPSLFHTCINDTKAKFDDVRKFKQASHIIAILINNFGFTDMFSRESYEYYAKITGRTIRVEENWMFSFQYPIKKKNIRRQNLGTSLGVLNINHNDTEGEGSDDNITLPIAKRSTSASIVLNRSAIGAASITGCVDPHHQPCCSCASAEKPLSLIFGIIVRRPSLKMDKEHFFDTCINMNYENNDKNELFDLGSNVSVCSSVLRCKNNLSYSKKNSFSHQNINPIECYCEPSSIKHSIHSKCNFSLYNNINKELLTSRISTSLNEGIDMPKYLLGYDRIVREDIAAENSRSLQNLEYVHTLQKGRMKNRSQWFLNGKQNIIEDKPEKINTFNENGNKYEKINDIISIVANDNITDDQKKLNEETSKSIKKYNKIVLTKTLSDKPILLSSVCNSTSGIERRSSWKKHYFRAQKSLDSSIETNNNINEDNLLLKKDKPIRRISTLTGLTKTIVDEDDNLSKRNKITLVRRKSSSSMKNKSSNYYPTSKLIFSKN</sequence>
<dbReference type="Pfam" id="PF00620">
    <property type="entry name" value="RhoGAP"/>
    <property type="match status" value="1"/>
</dbReference>
<accession>A0A0K0ESL2</accession>
<protein>
    <submittedName>
        <fullName evidence="2">Rho-GAP domain-containing protein</fullName>
    </submittedName>
</protein>
<evidence type="ECO:0000259" key="1">
    <source>
        <dbReference type="PROSITE" id="PS50238"/>
    </source>
</evidence>
<dbReference type="InterPro" id="IPR000198">
    <property type="entry name" value="RhoGAP_dom"/>
</dbReference>
<dbReference type="GO" id="GO:0005096">
    <property type="term" value="F:GTPase activator activity"/>
    <property type="evidence" value="ECO:0007669"/>
    <property type="project" value="TreeGrafter"/>
</dbReference>
<dbReference type="InterPro" id="IPR008936">
    <property type="entry name" value="Rho_GTPase_activation_prot"/>
</dbReference>
<dbReference type="WBParaSite" id="SSTP_0001244200.1">
    <property type="protein sequence ID" value="SSTP_0001244200.1"/>
    <property type="gene ID" value="SSTP_0001244200"/>
</dbReference>
<dbReference type="PANTHER" id="PTHR23179">
    <property type="entry name" value="T-CELL ACTIVATION RHO GTPASE ACTIVATING PROTEIN-RELATED"/>
    <property type="match status" value="1"/>
</dbReference>
<name>A0A0K0ESL2_STRER</name>
<evidence type="ECO:0000313" key="2">
    <source>
        <dbReference type="WBParaSite" id="SSTP_0001244200.1"/>
    </source>
</evidence>
<dbReference type="SMART" id="SM00324">
    <property type="entry name" value="RhoGAP"/>
    <property type="match status" value="1"/>
</dbReference>
<reference evidence="2" key="1">
    <citation type="submission" date="2015-08" db="UniProtKB">
        <authorList>
            <consortium name="WormBaseParasite"/>
        </authorList>
    </citation>
    <scope>IDENTIFICATION</scope>
</reference>
<feature type="domain" description="Rho-GAP" evidence="1">
    <location>
        <begin position="51"/>
        <end position="241"/>
    </location>
</feature>
<dbReference type="STRING" id="6248.A0A0K0ESL2"/>
<dbReference type="SUPFAM" id="SSF48350">
    <property type="entry name" value="GTPase activation domain, GAP"/>
    <property type="match status" value="1"/>
</dbReference>
<dbReference type="PANTHER" id="PTHR23179:SF27">
    <property type="entry name" value="RHO GTPASE ACTIVATING PROTEIN AT 71E, ISOFORM D"/>
    <property type="match status" value="1"/>
</dbReference>
<proteinExistence type="predicted"/>
<dbReference type="PROSITE" id="PS50238">
    <property type="entry name" value="RHOGAP"/>
    <property type="match status" value="1"/>
</dbReference>
<organism evidence="2">
    <name type="scientific">Strongyloides stercoralis</name>
    <name type="common">Threadworm</name>
    <dbReference type="NCBI Taxonomy" id="6248"/>
    <lineage>
        <taxon>Eukaryota</taxon>
        <taxon>Metazoa</taxon>
        <taxon>Ecdysozoa</taxon>
        <taxon>Nematoda</taxon>
        <taxon>Chromadorea</taxon>
        <taxon>Rhabditida</taxon>
        <taxon>Tylenchina</taxon>
        <taxon>Panagrolaimomorpha</taxon>
        <taxon>Strongyloidoidea</taxon>
        <taxon>Strongyloididae</taxon>
        <taxon>Strongyloides</taxon>
    </lineage>
</organism>
<dbReference type="Gene3D" id="1.10.555.10">
    <property type="entry name" value="Rho GTPase activation protein"/>
    <property type="match status" value="1"/>
</dbReference>
<dbReference type="AlphaFoldDB" id="A0A0K0ESL2"/>
<dbReference type="GO" id="GO:0007165">
    <property type="term" value="P:signal transduction"/>
    <property type="evidence" value="ECO:0007669"/>
    <property type="project" value="InterPro"/>
</dbReference>